<proteinExistence type="predicted"/>
<dbReference type="EMBL" id="MTPX02000042">
    <property type="protein sequence ID" value="PHP52487.1"/>
    <property type="molecule type" value="Genomic_DNA"/>
</dbReference>
<dbReference type="GO" id="GO:0016787">
    <property type="term" value="F:hydrolase activity"/>
    <property type="evidence" value="ECO:0007669"/>
    <property type="project" value="UniProtKB-KW"/>
</dbReference>
<dbReference type="InterPro" id="IPR029058">
    <property type="entry name" value="AB_hydrolase_fold"/>
</dbReference>
<protein>
    <submittedName>
        <fullName evidence="1">Alpha/beta hydrolase</fullName>
    </submittedName>
</protein>
<dbReference type="SUPFAM" id="SSF53474">
    <property type="entry name" value="alpha/beta-Hydrolases"/>
    <property type="match status" value="1"/>
</dbReference>
<gene>
    <name evidence="1" type="ORF">BW737_008145</name>
</gene>
<comment type="caution">
    <text evidence="1">The sequence shown here is derived from an EMBL/GenBank/DDBJ whole genome shotgun (WGS) entry which is preliminary data.</text>
</comment>
<keyword evidence="1" id="KW-0378">Hydrolase</keyword>
<dbReference type="Gene3D" id="3.40.50.1820">
    <property type="entry name" value="alpha/beta hydrolase"/>
    <property type="match status" value="1"/>
</dbReference>
<reference evidence="1 2" key="1">
    <citation type="submission" date="2017-10" db="EMBL/GenBank/DDBJ databases">
        <title>Draft genome sequence of cellulolytic Actinomyces sp CtC72 isolated from cattle rumen fluid.</title>
        <authorList>
            <person name="Joshi A.J."/>
            <person name="Vasudevan G."/>
            <person name="Lanjekar V.B."/>
            <person name="Hivarkar S."/>
            <person name="Engineer A."/>
            <person name="Pore S.D."/>
            <person name="Dhakephalkar P.K."/>
            <person name="Dagar S."/>
        </authorList>
    </citation>
    <scope>NUCLEOTIDE SEQUENCE [LARGE SCALE GENOMIC DNA]</scope>
    <source>
        <strain evidence="2">CtC72</strain>
    </source>
</reference>
<evidence type="ECO:0000313" key="2">
    <source>
        <dbReference type="Proteomes" id="UP000194577"/>
    </source>
</evidence>
<dbReference type="RefSeq" id="WP_086614297.1">
    <property type="nucleotide sequence ID" value="NZ_MTPX02000042.1"/>
</dbReference>
<dbReference type="Proteomes" id="UP000194577">
    <property type="component" value="Unassembled WGS sequence"/>
</dbReference>
<name>A0ABX4MAL1_9ACTO</name>
<organism evidence="1 2">
    <name type="scientific">Actinomyces ruminis</name>
    <dbReference type="NCBI Taxonomy" id="1937003"/>
    <lineage>
        <taxon>Bacteria</taxon>
        <taxon>Bacillati</taxon>
        <taxon>Actinomycetota</taxon>
        <taxon>Actinomycetes</taxon>
        <taxon>Actinomycetales</taxon>
        <taxon>Actinomycetaceae</taxon>
        <taxon>Actinomyces</taxon>
    </lineage>
</organism>
<keyword evidence="2" id="KW-1185">Reference proteome</keyword>
<sequence length="224" mass="24604">MHEDPALGDVTIWGDPAPRVFLCVHGAGGSRRDAEGFALRAAQAGWQTVACDLPEGLLPWDCVPYLRDLAARMRRRWPVLGLRATSIGAWLSLIALGNERLELALLQSPALDMLGLIEQMLHQAGVTRAELARRGEIPTNAGALSWRYLTYAEANRVTVWGTPTAVLIGERDELLPNQSVESFCRRFGAELTVIEGGGHWLHAPRELAAVARWETEALAIARRV</sequence>
<accession>A0ABX4MAL1</accession>
<evidence type="ECO:0000313" key="1">
    <source>
        <dbReference type="EMBL" id="PHP52487.1"/>
    </source>
</evidence>